<feature type="domain" description="BHLH" evidence="4">
    <location>
        <begin position="247"/>
        <end position="298"/>
    </location>
</feature>
<name>A0A1X2G6U2_9FUNG</name>
<feature type="compositionally biased region" description="Polar residues" evidence="3">
    <location>
        <begin position="224"/>
        <end position="243"/>
    </location>
</feature>
<dbReference type="PANTHER" id="PTHR10328:SF15">
    <property type="entry name" value="BHLH TRANSCRIPTION FACTOR"/>
    <property type="match status" value="1"/>
</dbReference>
<feature type="compositionally biased region" description="Low complexity" evidence="3">
    <location>
        <begin position="174"/>
        <end position="191"/>
    </location>
</feature>
<dbReference type="SMART" id="SM00353">
    <property type="entry name" value="HLH"/>
    <property type="match status" value="1"/>
</dbReference>
<protein>
    <recommendedName>
        <fullName evidence="4">BHLH domain-containing protein</fullName>
    </recommendedName>
</protein>
<dbReference type="Gene3D" id="4.10.280.10">
    <property type="entry name" value="Helix-loop-helix DNA-binding domain"/>
    <property type="match status" value="1"/>
</dbReference>
<dbReference type="GO" id="GO:0003700">
    <property type="term" value="F:DNA-binding transcription factor activity"/>
    <property type="evidence" value="ECO:0007669"/>
    <property type="project" value="TreeGrafter"/>
</dbReference>
<accession>A0A1X2G6U2</accession>
<dbReference type="EMBL" id="MCGT01000037">
    <property type="protein sequence ID" value="ORX46519.1"/>
    <property type="molecule type" value="Genomic_DNA"/>
</dbReference>
<comment type="caution">
    <text evidence="5">The sequence shown here is derived from an EMBL/GenBank/DDBJ whole genome shotgun (WGS) entry which is preliminary data.</text>
</comment>
<dbReference type="GO" id="GO:0090575">
    <property type="term" value="C:RNA polymerase II transcription regulator complex"/>
    <property type="evidence" value="ECO:0007669"/>
    <property type="project" value="TreeGrafter"/>
</dbReference>
<feature type="compositionally biased region" description="Polar residues" evidence="3">
    <location>
        <begin position="142"/>
        <end position="151"/>
    </location>
</feature>
<gene>
    <name evidence="5" type="ORF">DM01DRAFT_1339525</name>
</gene>
<evidence type="ECO:0000256" key="1">
    <source>
        <dbReference type="ARBA" id="ARBA00023125"/>
    </source>
</evidence>
<feature type="compositionally biased region" description="Basic and acidic residues" evidence="3">
    <location>
        <begin position="11"/>
        <end position="27"/>
    </location>
</feature>
<dbReference type="GO" id="GO:0003677">
    <property type="term" value="F:DNA binding"/>
    <property type="evidence" value="ECO:0007669"/>
    <property type="project" value="UniProtKB-KW"/>
</dbReference>
<feature type="compositionally biased region" description="Low complexity" evidence="3">
    <location>
        <begin position="94"/>
        <end position="103"/>
    </location>
</feature>
<feature type="region of interest" description="Disordered" evidence="3">
    <location>
        <begin position="1"/>
        <end position="251"/>
    </location>
</feature>
<dbReference type="PROSITE" id="PS50888">
    <property type="entry name" value="BHLH"/>
    <property type="match status" value="1"/>
</dbReference>
<evidence type="ECO:0000256" key="3">
    <source>
        <dbReference type="SAM" id="MobiDB-lite"/>
    </source>
</evidence>
<feature type="compositionally biased region" description="Low complexity" evidence="3">
    <location>
        <begin position="211"/>
        <end position="223"/>
    </location>
</feature>
<keyword evidence="6" id="KW-1185">Reference proteome</keyword>
<keyword evidence="2" id="KW-0539">Nucleus</keyword>
<reference evidence="5 6" key="1">
    <citation type="submission" date="2016-07" db="EMBL/GenBank/DDBJ databases">
        <title>Pervasive Adenine N6-methylation of Active Genes in Fungi.</title>
        <authorList>
            <consortium name="DOE Joint Genome Institute"/>
            <person name="Mondo S.J."/>
            <person name="Dannebaum R.O."/>
            <person name="Kuo R.C."/>
            <person name="Labutti K."/>
            <person name="Haridas S."/>
            <person name="Kuo A."/>
            <person name="Salamov A."/>
            <person name="Ahrendt S.R."/>
            <person name="Lipzen A."/>
            <person name="Sullivan W."/>
            <person name="Andreopoulos W.B."/>
            <person name="Clum A."/>
            <person name="Lindquist E."/>
            <person name="Daum C."/>
            <person name="Ramamoorthy G.K."/>
            <person name="Gryganskyi A."/>
            <person name="Culley D."/>
            <person name="Magnuson J.K."/>
            <person name="James T.Y."/>
            <person name="O'Malley M.A."/>
            <person name="Stajich J.E."/>
            <person name="Spatafora J.W."/>
            <person name="Visel A."/>
            <person name="Grigoriev I.V."/>
        </authorList>
    </citation>
    <scope>NUCLEOTIDE SEQUENCE [LARGE SCALE GENOMIC DNA]</scope>
    <source>
        <strain evidence="5 6">NRRL 3301</strain>
    </source>
</reference>
<feature type="compositionally biased region" description="Pro residues" evidence="3">
    <location>
        <begin position="73"/>
        <end position="84"/>
    </location>
</feature>
<dbReference type="Pfam" id="PF00010">
    <property type="entry name" value="HLH"/>
    <property type="match status" value="1"/>
</dbReference>
<dbReference type="STRING" id="101127.A0A1X2G6U2"/>
<proteinExistence type="predicted"/>
<dbReference type="AlphaFoldDB" id="A0A1X2G6U2"/>
<dbReference type="GO" id="GO:0045944">
    <property type="term" value="P:positive regulation of transcription by RNA polymerase II"/>
    <property type="evidence" value="ECO:0007669"/>
    <property type="project" value="TreeGrafter"/>
</dbReference>
<organism evidence="5 6">
    <name type="scientific">Hesseltinella vesiculosa</name>
    <dbReference type="NCBI Taxonomy" id="101127"/>
    <lineage>
        <taxon>Eukaryota</taxon>
        <taxon>Fungi</taxon>
        <taxon>Fungi incertae sedis</taxon>
        <taxon>Mucoromycota</taxon>
        <taxon>Mucoromycotina</taxon>
        <taxon>Mucoromycetes</taxon>
        <taxon>Mucorales</taxon>
        <taxon>Cunninghamellaceae</taxon>
        <taxon>Hesseltinella</taxon>
    </lineage>
</organism>
<evidence type="ECO:0000259" key="4">
    <source>
        <dbReference type="PROSITE" id="PS50888"/>
    </source>
</evidence>
<feature type="compositionally biased region" description="Polar residues" evidence="3">
    <location>
        <begin position="39"/>
        <end position="61"/>
    </location>
</feature>
<evidence type="ECO:0000256" key="2">
    <source>
        <dbReference type="ARBA" id="ARBA00023242"/>
    </source>
</evidence>
<dbReference type="SUPFAM" id="SSF47459">
    <property type="entry name" value="HLH, helix-loop-helix DNA-binding domain"/>
    <property type="match status" value="1"/>
</dbReference>
<dbReference type="OrthoDB" id="8964853at2759"/>
<keyword evidence="1" id="KW-0238">DNA-binding</keyword>
<evidence type="ECO:0000313" key="5">
    <source>
        <dbReference type="EMBL" id="ORX46519.1"/>
    </source>
</evidence>
<dbReference type="PANTHER" id="PTHR10328">
    <property type="entry name" value="PROTEIN MAX MYC-ASSOCIATED FACTOR X"/>
    <property type="match status" value="1"/>
</dbReference>
<dbReference type="Proteomes" id="UP000242146">
    <property type="component" value="Unassembled WGS sequence"/>
</dbReference>
<dbReference type="InterPro" id="IPR011598">
    <property type="entry name" value="bHLH_dom"/>
</dbReference>
<evidence type="ECO:0000313" key="6">
    <source>
        <dbReference type="Proteomes" id="UP000242146"/>
    </source>
</evidence>
<sequence length="322" mass="36460">MIATNHYFTPPHEEEQPKPELEADRTLHPPHTMKPHPNTYRQTATHPLQQYASPSPCSSRRGSIADLHHTHSPSPPLSSPPAHKPTPLDHRPDLLSSPSSPLHTWRRDSLPSITQLTSQLQEYQREQEQQPPFLPSSIRPANYTSSSSSSRWLEDAQQRRHSIAVPSLMADPNSSVPHSSNSSTCSSPRQSGYATPPLLSKPQFQQHRHSTTSLIHSSSSSSIANPSGASTPTRRLSTHTPYSRSPELRISHKLAERKRRKEMKDLFDDLRDLLPLDKGLKASKWEILSKAVLYIGQLHEREEMFTVETEKLRNELRILKQQ</sequence>
<dbReference type="GO" id="GO:0046983">
    <property type="term" value="F:protein dimerization activity"/>
    <property type="evidence" value="ECO:0007669"/>
    <property type="project" value="InterPro"/>
</dbReference>
<dbReference type="InterPro" id="IPR036638">
    <property type="entry name" value="HLH_DNA-bd_sf"/>
</dbReference>